<feature type="compositionally biased region" description="Acidic residues" evidence="3">
    <location>
        <begin position="483"/>
        <end position="501"/>
    </location>
</feature>
<dbReference type="GO" id="GO:0003723">
    <property type="term" value="F:RNA binding"/>
    <property type="evidence" value="ECO:0007669"/>
    <property type="project" value="TreeGrafter"/>
</dbReference>
<evidence type="ECO:0000313" key="5">
    <source>
        <dbReference type="EMBL" id="NXC63911.1"/>
    </source>
</evidence>
<dbReference type="Pfam" id="PF08698">
    <property type="entry name" value="Fcf2"/>
    <property type="match status" value="1"/>
</dbReference>
<feature type="compositionally biased region" description="Basic and acidic residues" evidence="3">
    <location>
        <begin position="418"/>
        <end position="428"/>
    </location>
</feature>
<keyword evidence="6" id="KW-1185">Reference proteome</keyword>
<reference evidence="5 6" key="1">
    <citation type="submission" date="2019-09" db="EMBL/GenBank/DDBJ databases">
        <title>Bird 10,000 Genomes (B10K) Project - Family phase.</title>
        <authorList>
            <person name="Zhang G."/>
        </authorList>
    </citation>
    <scope>NUCLEOTIDE SEQUENCE [LARGE SCALE GENOMIC DNA]</scope>
    <source>
        <strain evidence="5">B10K-DU-029-36</strain>
        <tissue evidence="5">Muscle</tissue>
    </source>
</reference>
<evidence type="ECO:0000259" key="4">
    <source>
        <dbReference type="Pfam" id="PF08698"/>
    </source>
</evidence>
<dbReference type="EMBL" id="VZTH01018404">
    <property type="protein sequence ID" value="NXC63911.1"/>
    <property type="molecule type" value="Genomic_DNA"/>
</dbReference>
<name>A0A7K8I5C7_9CORV</name>
<evidence type="ECO:0000256" key="2">
    <source>
        <dbReference type="ARBA" id="ARBA00023242"/>
    </source>
</evidence>
<feature type="non-terminal residue" evidence="5">
    <location>
        <position position="710"/>
    </location>
</feature>
<comment type="caution">
    <text evidence="5">The sequence shown here is derived from an EMBL/GenBank/DDBJ whole genome shotgun (WGS) entry which is preliminary data.</text>
</comment>
<dbReference type="Proteomes" id="UP000557196">
    <property type="component" value="Unassembled WGS sequence"/>
</dbReference>
<evidence type="ECO:0000256" key="1">
    <source>
        <dbReference type="ARBA" id="ARBA00004604"/>
    </source>
</evidence>
<feature type="region of interest" description="Disordered" evidence="3">
    <location>
        <begin position="64"/>
        <end position="119"/>
    </location>
</feature>
<feature type="compositionally biased region" description="Polar residues" evidence="3">
    <location>
        <begin position="81"/>
        <end position="91"/>
    </location>
</feature>
<sequence length="710" mass="79859">EPQVDGDVSEAESNCSSVSGFQTPLFVRVTRRRQIVIPYQPDSADKKRHDNTTFVSKLSRILDEDDVSEAESCSSAVSGAQMPNVTTSTRSRQSKKKLRPDTVREAQSEDTSDTESCCLNSHVEPSVTTKRITRSMQMKSQVENTKQTEKKNRFVSEDENLIEDTIKSKPIIISDSRPTAELVCDTEDASALTEGNKEPNLSKSKCASKCANATQSENTKEEVLNDVTSHLAKTKQSDTKSPVKKPIKNTQSVEIDYSEAICGQIQEDNGKILVREGKLERVAVSLTDCMSPKQFLEFHGQVAPNESEETPECKRTDAEADAEQSFMCADKLRKSKQASAVSSPSKDMASAQTTESIGKSRMLITGADRGEDETKEREVSHSSERSGNDSVALFLSNSESDDSENSDVADIDTVDESLCYKKSDERTPSLKKSLKNSSLHVEGLFVIDTEPGMSSSQKYYLDDVDQDSDDESKHKGGEKDKESDLEEDEEELIDEDEKDEDGDLLKNKVDVLHLSSNIDPGLNIKKLGGLYISFDAKNQKPRSSLIEKLKEKKKDQLLQKSVITPDFEKKECVPPYRESLHQLKKQRRAEREKTTGDGWFGMKAPEITSELKNDLKVLKMRASLDPKHFYKKNDRDGLPKYFQVGTVVDSPVDFYHSRIPKKQRKRTIVEELLADSEFRRYNKKKYQEIMSEKAAFAAGKRNRKKKKFHN</sequence>
<comment type="subcellular location">
    <subcellularLocation>
        <location evidence="1">Nucleus</location>
        <location evidence="1">Nucleolus</location>
    </subcellularLocation>
</comment>
<dbReference type="PANTHER" id="PTHR21686:SF12">
    <property type="entry name" value="DEOXYNUCLEOTIDYLTRANSFERASE TERMINAL-INTERACTING PROTEIN 2"/>
    <property type="match status" value="1"/>
</dbReference>
<dbReference type="InterPro" id="IPR014810">
    <property type="entry name" value="Fcf2_C"/>
</dbReference>
<feature type="non-terminal residue" evidence="5">
    <location>
        <position position="1"/>
    </location>
</feature>
<feature type="compositionally biased region" description="Polar residues" evidence="3">
    <location>
        <begin position="337"/>
        <end position="357"/>
    </location>
</feature>
<evidence type="ECO:0000313" key="6">
    <source>
        <dbReference type="Proteomes" id="UP000557196"/>
    </source>
</evidence>
<feature type="domain" description="Fcf2 pre-rRNA processing C-terminal" evidence="4">
    <location>
        <begin position="592"/>
        <end position="685"/>
    </location>
</feature>
<gene>
    <name evidence="5" type="primary">Dnttip2</name>
    <name evidence="5" type="ORF">ALERUF_R10128</name>
</gene>
<dbReference type="GO" id="GO:0006396">
    <property type="term" value="P:RNA processing"/>
    <property type="evidence" value="ECO:0007669"/>
    <property type="project" value="TreeGrafter"/>
</dbReference>
<dbReference type="PANTHER" id="PTHR21686">
    <property type="entry name" value="DEOXYNUCLEOTIDYLTRANSFERASE TERMINAL-INTERACTING PROTEIN 2"/>
    <property type="match status" value="1"/>
</dbReference>
<feature type="compositionally biased region" description="Acidic residues" evidence="3">
    <location>
        <begin position="399"/>
        <end position="415"/>
    </location>
</feature>
<evidence type="ECO:0000256" key="3">
    <source>
        <dbReference type="SAM" id="MobiDB-lite"/>
    </source>
</evidence>
<keyword evidence="2" id="KW-0539">Nucleus</keyword>
<feature type="compositionally biased region" description="Basic and acidic residues" evidence="3">
    <location>
        <begin position="368"/>
        <end position="387"/>
    </location>
</feature>
<feature type="region of interest" description="Disordered" evidence="3">
    <location>
        <begin position="333"/>
        <end position="436"/>
    </location>
</feature>
<dbReference type="AlphaFoldDB" id="A0A7K8I5C7"/>
<accession>A0A7K8I5C7</accession>
<dbReference type="GO" id="GO:0005730">
    <property type="term" value="C:nucleolus"/>
    <property type="evidence" value="ECO:0007669"/>
    <property type="project" value="UniProtKB-SubCell"/>
</dbReference>
<dbReference type="InterPro" id="IPR039883">
    <property type="entry name" value="Fcf2/DNTTIP2"/>
</dbReference>
<proteinExistence type="predicted"/>
<organism evidence="5 6">
    <name type="scientific">Aleadryas rufinucha</name>
    <name type="common">rufous-naped whistler</name>
    <dbReference type="NCBI Taxonomy" id="461220"/>
    <lineage>
        <taxon>Eukaryota</taxon>
        <taxon>Metazoa</taxon>
        <taxon>Chordata</taxon>
        <taxon>Craniata</taxon>
        <taxon>Vertebrata</taxon>
        <taxon>Euteleostomi</taxon>
        <taxon>Archelosauria</taxon>
        <taxon>Archosauria</taxon>
        <taxon>Dinosauria</taxon>
        <taxon>Saurischia</taxon>
        <taxon>Theropoda</taxon>
        <taxon>Coelurosauria</taxon>
        <taxon>Aves</taxon>
        <taxon>Neognathae</taxon>
        <taxon>Neoaves</taxon>
        <taxon>Telluraves</taxon>
        <taxon>Australaves</taxon>
        <taxon>Passeriformes</taxon>
        <taxon>Corvoidea</taxon>
        <taxon>Pachycephalidae</taxon>
        <taxon>Aleadryas</taxon>
    </lineage>
</organism>
<protein>
    <submittedName>
        <fullName evidence="5">TDIF2 protein</fullName>
    </submittedName>
</protein>
<feature type="region of interest" description="Disordered" evidence="3">
    <location>
        <begin position="452"/>
        <end position="501"/>
    </location>
</feature>
<feature type="compositionally biased region" description="Basic and acidic residues" evidence="3">
    <location>
        <begin position="471"/>
        <end position="482"/>
    </location>
</feature>